<feature type="compositionally biased region" description="Low complexity" evidence="1">
    <location>
        <begin position="731"/>
        <end position="752"/>
    </location>
</feature>
<feature type="domain" description="Rab-GAP TBC" evidence="2">
    <location>
        <begin position="45"/>
        <end position="481"/>
    </location>
</feature>
<feature type="compositionally biased region" description="Basic and acidic residues" evidence="1">
    <location>
        <begin position="1023"/>
        <end position="1034"/>
    </location>
</feature>
<proteinExistence type="predicted"/>
<evidence type="ECO:0000256" key="1">
    <source>
        <dbReference type="SAM" id="MobiDB-lite"/>
    </source>
</evidence>
<comment type="caution">
    <text evidence="3">The sequence shown here is derived from an EMBL/GenBank/DDBJ whole genome shotgun (WGS) entry which is preliminary data.</text>
</comment>
<organism evidence="3 4">
    <name type="scientific">Rhizoctonia solani</name>
    <dbReference type="NCBI Taxonomy" id="456999"/>
    <lineage>
        <taxon>Eukaryota</taxon>
        <taxon>Fungi</taxon>
        <taxon>Dikarya</taxon>
        <taxon>Basidiomycota</taxon>
        <taxon>Agaricomycotina</taxon>
        <taxon>Agaricomycetes</taxon>
        <taxon>Cantharellales</taxon>
        <taxon>Ceratobasidiaceae</taxon>
        <taxon>Rhizoctonia</taxon>
    </lineage>
</organism>
<accession>A0A8H7H8T7</accession>
<sequence>MASEMEQMNYQSRMHAFEEILDSSSALRVVDILQLRALSLQGIPEHPVWMRSRIWRLLLGALPPEKDKWEETANKSRMRYYDVAAQLLAPIQTAPSPEYPLNARDKLLDTIAKDVDRTQPRIPFFRQPIDPLQTWPKPAPSTSGSEPELLESDMANALFDRLAIVQRVVRFGNSAPPPAPRTPEIRVMEVAPPSTNEEDNDGTHDSNTDENTTNTNSKENNTNADSDEDSDDKPLAFKAGGRSSLGLSLNGLSPNVSPRPPTLQLNGHSEPDNDDDDAKTHAHILLRILYVYSLLHPHHPYTQGLNELLAPLYYAVFEGRSASLRSYGFGVKHEEMVEEAAIRAAGGVVAQVDGGAPAESMDVAKPIPPEDEEDDSTQHIEADTFWLFVELMGELGSIVGDPGDWSLPPVASGSGEGVRGVMTRLSDRLKWADARLWEDMVKKSLDPKLPYFSYRWIACLLAQDLPLAALLPTWDTLFAQDPSTPETNPKIEFLINVCVALLLGVRDKLVRAGNKRGGVGLWGEEEEEDDDVPLSMIQPQPLSPSTLPMNDAFVQGMLLLQRYPLESVGLAWVINKAFELGAKRAAGFGIIEQNNPDGAGWGAGAWDVAAAMRNRVAGWRSVSGGSVPASIPGPESEDAAPAASVPEVLVSPPPGAPSLASVGGKIRQYTETFKQSDAAASLSKASTNWSLAVMSAWNRSGGTQESQQPSEEAPSPPPKESNRGHGRSGSWAGWGAMAMAAAKQRAAAITKARPADIPESVAEEPLEERPTHIRTDSRKWEPQDRERQPGDRSQSLSPTALAKVMATTQPFVPQPRATTYSHLPAPMPRSAQDPPSEYEPPPRPAVFKNPRDSWLPTPNRLDTPGSQEDDANHALAPSPNHRFTMTLPGWSAMPPPASPSHSSTAKKTTGPKPLLLGKTRQTTTNTSRFSRMSRQSSISSSTGSHREWELMTSLSPRSDSGSMIGRPDSGSFAGRSRRSMGGTASMPASAAGSLAPSEDEAVVVGLGLRNASSDQGSPPLIVPRERPTSRELKRTSSPLSLSVGTGSDSPKSWQLADGPVTAEPAPVRKWELTDGPADPKAKAETLPAQLDPETIARSTVHRYELTDGPAPNKTLSLGVASIMHESPAESPVVPPAPRKWELSDNPVPRIQPQAPALTADSDAADSPILAPGETRKGWPKRSSSNRPANLNIRTKSRPLSTATITPSGDSLHTPLPEKDLVTPTSATSIPYLGSPSPGATETPLPQAEERTPRRKKQTQTDRKTKAGKGARTPEVMSEEDGVKADAEDGEDFDEFLSSYETETDDPAGQAR</sequence>
<dbReference type="SMART" id="SM00164">
    <property type="entry name" value="TBC"/>
    <property type="match status" value="1"/>
</dbReference>
<feature type="region of interest" description="Disordered" evidence="1">
    <location>
        <begin position="193"/>
        <end position="277"/>
    </location>
</feature>
<name>A0A8H7H8T7_9AGAM</name>
<dbReference type="Gene3D" id="1.10.472.80">
    <property type="entry name" value="Ypt/Rab-GAP domain of gyp1p, domain 3"/>
    <property type="match status" value="1"/>
</dbReference>
<feature type="compositionally biased region" description="Polar residues" evidence="1">
    <location>
        <begin position="806"/>
        <end position="821"/>
    </location>
</feature>
<feature type="compositionally biased region" description="Polar residues" evidence="1">
    <location>
        <begin position="1035"/>
        <end position="1052"/>
    </location>
</feature>
<feature type="compositionally biased region" description="Basic and acidic residues" evidence="1">
    <location>
        <begin position="767"/>
        <end position="790"/>
    </location>
</feature>
<dbReference type="PANTHER" id="PTHR22957">
    <property type="entry name" value="TBC1 DOMAIN FAMILY MEMBER GTPASE-ACTIVATING PROTEIN"/>
    <property type="match status" value="1"/>
</dbReference>
<dbReference type="Gene3D" id="1.10.8.270">
    <property type="entry name" value="putative rabgap domain of human tbc1 domain family member 14 like domains"/>
    <property type="match status" value="1"/>
</dbReference>
<dbReference type="InterPro" id="IPR000195">
    <property type="entry name" value="Rab-GAP-TBC_dom"/>
</dbReference>
<dbReference type="InterPro" id="IPR035969">
    <property type="entry name" value="Rab-GAP_TBC_sf"/>
</dbReference>
<feature type="compositionally biased region" description="Polar residues" evidence="1">
    <location>
        <begin position="1181"/>
        <end position="1210"/>
    </location>
</feature>
<dbReference type="PROSITE" id="PS50086">
    <property type="entry name" value="TBC_RABGAP"/>
    <property type="match status" value="1"/>
</dbReference>
<feature type="compositionally biased region" description="Low complexity" evidence="1">
    <location>
        <begin position="209"/>
        <end position="223"/>
    </location>
</feature>
<feature type="compositionally biased region" description="Polar residues" evidence="1">
    <location>
        <begin position="952"/>
        <end position="961"/>
    </location>
</feature>
<evidence type="ECO:0000259" key="2">
    <source>
        <dbReference type="PROSITE" id="PS50086"/>
    </source>
</evidence>
<feature type="region of interest" description="Disordered" evidence="1">
    <location>
        <begin position="698"/>
        <end position="1311"/>
    </location>
</feature>
<feature type="region of interest" description="Disordered" evidence="1">
    <location>
        <begin position="128"/>
        <end position="148"/>
    </location>
</feature>
<dbReference type="Pfam" id="PF00566">
    <property type="entry name" value="RabGAP-TBC"/>
    <property type="match status" value="1"/>
</dbReference>
<reference evidence="3" key="1">
    <citation type="submission" date="2020-09" db="EMBL/GenBank/DDBJ databases">
        <title>Comparative genome analyses of four rice-infecting Rhizoctonia solani isolates reveal extensive enrichment of homogalacturonan modification genes.</title>
        <authorList>
            <person name="Lee D.-Y."/>
            <person name="Jeon J."/>
            <person name="Kim K.-T."/>
            <person name="Cheong K."/>
            <person name="Song H."/>
            <person name="Choi G."/>
            <person name="Ko J."/>
            <person name="Opiyo S.O."/>
            <person name="Zuo S."/>
            <person name="Madhav S."/>
            <person name="Lee Y.-H."/>
            <person name="Wang G.-L."/>
        </authorList>
    </citation>
    <scope>NUCLEOTIDE SEQUENCE</scope>
    <source>
        <strain evidence="3">AG1-IA YN-7</strain>
    </source>
</reference>
<gene>
    <name evidence="3" type="ORF">RHS04_03999</name>
</gene>
<protein>
    <submittedName>
        <fullName evidence="3">Vps4 in the MVB pathway</fullName>
    </submittedName>
</protein>
<evidence type="ECO:0000313" key="4">
    <source>
        <dbReference type="Proteomes" id="UP000650582"/>
    </source>
</evidence>
<dbReference type="PANTHER" id="PTHR22957:SF27">
    <property type="entry name" value="TBC1 DOMAIN FAMILY MEMBER 13"/>
    <property type="match status" value="1"/>
</dbReference>
<evidence type="ECO:0000313" key="3">
    <source>
        <dbReference type="EMBL" id="KAF8679548.1"/>
    </source>
</evidence>
<dbReference type="GO" id="GO:0006886">
    <property type="term" value="P:intracellular protein transport"/>
    <property type="evidence" value="ECO:0007669"/>
    <property type="project" value="TreeGrafter"/>
</dbReference>
<dbReference type="GO" id="GO:0005096">
    <property type="term" value="F:GTPase activator activity"/>
    <property type="evidence" value="ECO:0007669"/>
    <property type="project" value="TreeGrafter"/>
</dbReference>
<feature type="compositionally biased region" description="Low complexity" evidence="1">
    <location>
        <begin position="240"/>
        <end position="253"/>
    </location>
</feature>
<feature type="compositionally biased region" description="Low complexity" evidence="1">
    <location>
        <begin position="704"/>
        <end position="713"/>
    </location>
</feature>
<feature type="region of interest" description="Disordered" evidence="1">
    <location>
        <begin position="623"/>
        <end position="652"/>
    </location>
</feature>
<feature type="compositionally biased region" description="Low complexity" evidence="1">
    <location>
        <begin position="927"/>
        <end position="943"/>
    </location>
</feature>
<dbReference type="Proteomes" id="UP000650582">
    <property type="component" value="Unassembled WGS sequence"/>
</dbReference>
<dbReference type="EMBL" id="JACYCC010000037">
    <property type="protein sequence ID" value="KAF8679548.1"/>
    <property type="molecule type" value="Genomic_DNA"/>
</dbReference>
<dbReference type="SUPFAM" id="SSF47923">
    <property type="entry name" value="Ypt/Rab-GAP domain of gyp1p"/>
    <property type="match status" value="2"/>
</dbReference>
<feature type="compositionally biased region" description="Basic and acidic residues" evidence="1">
    <location>
        <begin position="1066"/>
        <end position="1083"/>
    </location>
</feature>